<organism evidence="2 3">
    <name type="scientific">Burkholderia pseudomultivorans</name>
    <dbReference type="NCBI Taxonomy" id="1207504"/>
    <lineage>
        <taxon>Bacteria</taxon>
        <taxon>Pseudomonadati</taxon>
        <taxon>Pseudomonadota</taxon>
        <taxon>Betaproteobacteria</taxon>
        <taxon>Burkholderiales</taxon>
        <taxon>Burkholderiaceae</taxon>
        <taxon>Burkholderia</taxon>
        <taxon>Burkholderia cepacia complex</taxon>
    </lineage>
</organism>
<evidence type="ECO:0000313" key="2">
    <source>
        <dbReference type="EMBL" id="KWF68125.1"/>
    </source>
</evidence>
<dbReference type="EMBL" id="LPJX01000026">
    <property type="protein sequence ID" value="KWF68125.1"/>
    <property type="molecule type" value="Genomic_DNA"/>
</dbReference>
<comment type="caution">
    <text evidence="2">The sequence shown here is derived from an EMBL/GenBank/DDBJ whole genome shotgun (WGS) entry which is preliminary data.</text>
</comment>
<gene>
    <name evidence="2" type="ORF">WT57_14765</name>
</gene>
<dbReference type="InterPro" id="IPR025178">
    <property type="entry name" value="Lnb_N"/>
</dbReference>
<name>A0A132F3A4_9BURK</name>
<evidence type="ECO:0000259" key="1">
    <source>
        <dbReference type="Pfam" id="PF13387"/>
    </source>
</evidence>
<accession>A0A132F3A4</accession>
<proteinExistence type="predicted"/>
<dbReference type="AlphaFoldDB" id="A0A132F3A4"/>
<sequence length="262" mass="29778">MISLSSLIRLARAPAVWVPEYTRAARVEWQGSQVTVRDVRNFRYRTRDDCIPAYYDATFALDTVTTVDLVVSRWTAEAIAHVFVSFGMNDGRYVAISIETRRRHGQRYSPYAGFLPVYDLAYVVADERDLIGVRSDVRKERVYLFRANVTSETARALFADYLRRVQALECRPEFYNTLFNNCTTNLLRHVRVVAPDVGYSWKVLLSGFADRYGHDLGLLDASMPFDALKSASLIRRPRDATIDGDFSAAIRASLPFAQMHAG</sequence>
<dbReference type="Pfam" id="PF13387">
    <property type="entry name" value="Lnb_N"/>
    <property type="match status" value="1"/>
</dbReference>
<dbReference type="Proteomes" id="UP000061512">
    <property type="component" value="Unassembled WGS sequence"/>
</dbReference>
<reference evidence="2 3" key="1">
    <citation type="submission" date="2015-11" db="EMBL/GenBank/DDBJ databases">
        <title>Expanding the genomic diversity of Burkholderia species for the development of highly accurate diagnostics.</title>
        <authorList>
            <person name="Sahl J."/>
            <person name="Keim P."/>
            <person name="Wagner D."/>
        </authorList>
    </citation>
    <scope>NUCLEOTIDE SEQUENCE [LARGE SCALE GENOMIC DNA]</scope>
    <source>
        <strain evidence="2 3">MSMB574WGS</strain>
    </source>
</reference>
<protein>
    <recommendedName>
        <fullName evidence="1">Lnb N-terminal periplasmic domain-containing protein</fullName>
    </recommendedName>
</protein>
<feature type="domain" description="Lnb N-terminal periplasmic" evidence="1">
    <location>
        <begin position="54"/>
        <end position="206"/>
    </location>
</feature>
<evidence type="ECO:0000313" key="3">
    <source>
        <dbReference type="Proteomes" id="UP000061512"/>
    </source>
</evidence>